<organism evidence="11 12">
    <name type="scientific">Solimonas marina</name>
    <dbReference type="NCBI Taxonomy" id="2714601"/>
    <lineage>
        <taxon>Bacteria</taxon>
        <taxon>Pseudomonadati</taxon>
        <taxon>Pseudomonadota</taxon>
        <taxon>Gammaproteobacteria</taxon>
        <taxon>Nevskiales</taxon>
        <taxon>Nevskiaceae</taxon>
        <taxon>Solimonas</taxon>
    </lineage>
</organism>
<protein>
    <recommendedName>
        <fullName evidence="7">Thiol:disulfide interchange protein</fullName>
    </recommendedName>
</protein>
<evidence type="ECO:0000256" key="8">
    <source>
        <dbReference type="PIRSR" id="PIRSR001488-1"/>
    </source>
</evidence>
<dbReference type="InterPro" id="IPR050824">
    <property type="entry name" value="Thiol_disulfide_DsbA"/>
</dbReference>
<feature type="signal peptide" evidence="9">
    <location>
        <begin position="1"/>
        <end position="19"/>
    </location>
</feature>
<evidence type="ECO:0000256" key="3">
    <source>
        <dbReference type="ARBA" id="ARBA00022729"/>
    </source>
</evidence>
<dbReference type="InterPro" id="IPR023205">
    <property type="entry name" value="DsbA/DsbL"/>
</dbReference>
<dbReference type="EMBL" id="JAAVXB010000001">
    <property type="protein sequence ID" value="NKF21044.1"/>
    <property type="molecule type" value="Genomic_DNA"/>
</dbReference>
<dbReference type="PANTHER" id="PTHR35891">
    <property type="entry name" value="THIOL:DISULFIDE INTERCHANGE PROTEIN DSBA"/>
    <property type="match status" value="1"/>
</dbReference>
<dbReference type="Proteomes" id="UP000653472">
    <property type="component" value="Unassembled WGS sequence"/>
</dbReference>
<keyword evidence="3 9" id="KW-0732">Signal</keyword>
<keyword evidence="6" id="KW-0676">Redox-active center</keyword>
<proteinExistence type="inferred from homology"/>
<dbReference type="InterPro" id="IPR036249">
    <property type="entry name" value="Thioredoxin-like_sf"/>
</dbReference>
<keyword evidence="4 7" id="KW-0574">Periplasm</keyword>
<dbReference type="CDD" id="cd03019">
    <property type="entry name" value="DsbA_DsbA"/>
    <property type="match status" value="1"/>
</dbReference>
<dbReference type="SUPFAM" id="SSF52833">
    <property type="entry name" value="Thioredoxin-like"/>
    <property type="match status" value="1"/>
</dbReference>
<dbReference type="GO" id="GO:0042597">
    <property type="term" value="C:periplasmic space"/>
    <property type="evidence" value="ECO:0007669"/>
    <property type="project" value="UniProtKB-SubCell"/>
</dbReference>
<comment type="similarity">
    <text evidence="2">Belongs to the thioredoxin family. DsbA subfamily.</text>
</comment>
<evidence type="ECO:0000256" key="2">
    <source>
        <dbReference type="ARBA" id="ARBA00005791"/>
    </source>
</evidence>
<gene>
    <name evidence="11" type="ORF">G7Y82_01865</name>
</gene>
<feature type="domain" description="Thioredoxin" evidence="10">
    <location>
        <begin position="13"/>
        <end position="171"/>
    </location>
</feature>
<evidence type="ECO:0000256" key="7">
    <source>
        <dbReference type="PIRNR" id="PIRNR001488"/>
    </source>
</evidence>
<dbReference type="InterPro" id="IPR017937">
    <property type="entry name" value="Thioredoxin_CS"/>
</dbReference>
<dbReference type="PANTHER" id="PTHR35891:SF2">
    <property type="entry name" value="THIOL:DISULFIDE INTERCHANGE PROTEIN DSBA"/>
    <property type="match status" value="1"/>
</dbReference>
<dbReference type="RefSeq" id="WP_168146287.1">
    <property type="nucleotide sequence ID" value="NZ_JAAVXB010000001.1"/>
</dbReference>
<dbReference type="PIRSF" id="PIRSF001488">
    <property type="entry name" value="Tdi_protein"/>
    <property type="match status" value="1"/>
</dbReference>
<feature type="chain" id="PRO_5036848673" description="Thiol:disulfide interchange protein" evidence="9">
    <location>
        <begin position="20"/>
        <end position="217"/>
    </location>
</feature>
<evidence type="ECO:0000313" key="11">
    <source>
        <dbReference type="EMBL" id="NKF21044.1"/>
    </source>
</evidence>
<evidence type="ECO:0000256" key="1">
    <source>
        <dbReference type="ARBA" id="ARBA00004418"/>
    </source>
</evidence>
<comment type="subcellular location">
    <subcellularLocation>
        <location evidence="1 7">Periplasm</location>
    </subcellularLocation>
</comment>
<dbReference type="AlphaFoldDB" id="A0A969W6Z5"/>
<dbReference type="PROSITE" id="PS51257">
    <property type="entry name" value="PROKAR_LIPOPROTEIN"/>
    <property type="match status" value="1"/>
</dbReference>
<reference evidence="11" key="1">
    <citation type="submission" date="2020-03" db="EMBL/GenBank/DDBJ databases">
        <title>Solimonas marina sp. nov., isolated from deep seawater of the Pacific Ocean.</title>
        <authorList>
            <person name="Liu X."/>
            <person name="Lai Q."/>
            <person name="Sun F."/>
            <person name="Gai Y."/>
            <person name="Li G."/>
            <person name="Shao Z."/>
        </authorList>
    </citation>
    <scope>NUCLEOTIDE SEQUENCE</scope>
    <source>
        <strain evidence="11">C16B3</strain>
    </source>
</reference>
<dbReference type="InterPro" id="IPR001853">
    <property type="entry name" value="DSBA-like_thioredoxin_dom"/>
</dbReference>
<comment type="caution">
    <text evidence="11">The sequence shown here is derived from an EMBL/GenBank/DDBJ whole genome shotgun (WGS) entry which is preliminary data.</text>
</comment>
<name>A0A969W6Z5_9GAMM</name>
<evidence type="ECO:0000256" key="6">
    <source>
        <dbReference type="ARBA" id="ARBA00023284"/>
    </source>
</evidence>
<dbReference type="Pfam" id="PF01323">
    <property type="entry name" value="DSBA"/>
    <property type="match status" value="1"/>
</dbReference>
<keyword evidence="5 7" id="KW-1015">Disulfide bond</keyword>
<dbReference type="PROSITE" id="PS00194">
    <property type="entry name" value="THIOREDOXIN_1"/>
    <property type="match status" value="1"/>
</dbReference>
<evidence type="ECO:0000313" key="12">
    <source>
        <dbReference type="Proteomes" id="UP000653472"/>
    </source>
</evidence>
<keyword evidence="12" id="KW-1185">Reference proteome</keyword>
<dbReference type="GO" id="GO:0015036">
    <property type="term" value="F:disulfide oxidoreductase activity"/>
    <property type="evidence" value="ECO:0007669"/>
    <property type="project" value="UniProtKB-ARBA"/>
</dbReference>
<evidence type="ECO:0000259" key="10">
    <source>
        <dbReference type="PROSITE" id="PS51352"/>
    </source>
</evidence>
<evidence type="ECO:0000256" key="9">
    <source>
        <dbReference type="SAM" id="SignalP"/>
    </source>
</evidence>
<accession>A0A969W6Z5</accession>
<feature type="disulfide bond" description="Redox-active" evidence="8">
    <location>
        <begin position="59"/>
        <end position="62"/>
    </location>
</feature>
<evidence type="ECO:0000256" key="4">
    <source>
        <dbReference type="ARBA" id="ARBA00022764"/>
    </source>
</evidence>
<dbReference type="InterPro" id="IPR013766">
    <property type="entry name" value="Thioredoxin_domain"/>
</dbReference>
<dbReference type="PROSITE" id="PS51352">
    <property type="entry name" value="THIOREDOXIN_2"/>
    <property type="match status" value="1"/>
</dbReference>
<dbReference type="Gene3D" id="3.40.30.10">
    <property type="entry name" value="Glutaredoxin"/>
    <property type="match status" value="1"/>
</dbReference>
<sequence>MRHLFRGLLLLVLSLSAMACSAADKPAFVDGKDYKLVREASQPADPKRVEVAEFFWYGCPHCYAFDPYLRDWEQKKPADVNFVRYPNTLGHAVAVLHSKAYYTEQALDVFPVMHKALFDAIHRDHIPLTSEAQIADLFKEKAGVDPDKFAGTFDGFVVESEVRNAEALARQYGVYAVPTVVVGGKYETGPAMTGSLDRTIDAINFLVEKVRKERGIK</sequence>
<evidence type="ECO:0000256" key="5">
    <source>
        <dbReference type="ARBA" id="ARBA00023157"/>
    </source>
</evidence>